<evidence type="ECO:0000313" key="4">
    <source>
        <dbReference type="RefSeq" id="XP_018084823.1"/>
    </source>
</evidence>
<feature type="signal peptide" evidence="2">
    <location>
        <begin position="1"/>
        <end position="22"/>
    </location>
</feature>
<dbReference type="OrthoDB" id="8962476at2759"/>
<feature type="chain" id="PRO_5043691378" evidence="2">
    <location>
        <begin position="23"/>
        <end position="307"/>
    </location>
</feature>
<organism evidence="3 4">
    <name type="scientific">Xenopus laevis</name>
    <name type="common">African clawed frog</name>
    <dbReference type="NCBI Taxonomy" id="8355"/>
    <lineage>
        <taxon>Eukaryota</taxon>
        <taxon>Metazoa</taxon>
        <taxon>Chordata</taxon>
        <taxon>Craniata</taxon>
        <taxon>Vertebrata</taxon>
        <taxon>Euteleostomi</taxon>
        <taxon>Amphibia</taxon>
        <taxon>Batrachia</taxon>
        <taxon>Anura</taxon>
        <taxon>Pipoidea</taxon>
        <taxon>Pipidae</taxon>
        <taxon>Xenopodinae</taxon>
        <taxon>Xenopus</taxon>
        <taxon>Xenopus</taxon>
    </lineage>
</organism>
<dbReference type="KEGG" id="xla:108698099"/>
<dbReference type="AlphaFoldDB" id="A0A1L8F5J1"/>
<protein>
    <submittedName>
        <fullName evidence="4">ProSAAS</fullName>
    </submittedName>
</protein>
<dbReference type="RefSeq" id="XP_018084823.1">
    <property type="nucleotide sequence ID" value="XM_018229334.2"/>
</dbReference>
<dbReference type="InterPro" id="IPR010832">
    <property type="entry name" value="ProSAAS"/>
</dbReference>
<reference evidence="4" key="1">
    <citation type="submission" date="2025-08" db="UniProtKB">
        <authorList>
            <consortium name="RefSeq"/>
        </authorList>
    </citation>
    <scope>IDENTIFICATION</scope>
    <source>
        <strain evidence="4">J_2021</strain>
        <tissue evidence="4">Erythrocytes</tissue>
    </source>
</reference>
<accession>A0A1L8F5J1</accession>
<feature type="region of interest" description="Disordered" evidence="1">
    <location>
        <begin position="230"/>
        <end position="259"/>
    </location>
</feature>
<sequence>MMGPCVLLVAVTVCVGALGTFAKPLGSVPRDDVGMSHRFRRSLPAGIPYDTDMMSYLPSESLQEEASYPDINPALLSRLATYPQEQLLAAMEKFGLNHRAEALQDSIALQQLAEEGQRRDKEAMYLANLLHLWNQISQSRGYPEQLQALRRELPRSYQDYDDTGLASRSIRAQLPRNQLAQATQSHYRQDGGYKATGPHQQQEEVSEDGIPMDEGMLRFLVTRVLSAMSEAEMPQRLSTPPSRRLRRSLPENPPGTASSNLLRIKRIDDLLDPDYVANGLLRRKRIDGDLEARPGHYTDQLLKYLPD</sequence>
<evidence type="ECO:0000256" key="1">
    <source>
        <dbReference type="SAM" id="MobiDB-lite"/>
    </source>
</evidence>
<dbReference type="STRING" id="8355.A0A1L8F5J1"/>
<name>A0A1L8F5J1_XENLA</name>
<dbReference type="Pfam" id="PF07259">
    <property type="entry name" value="ProSAAS"/>
    <property type="match status" value="1"/>
</dbReference>
<evidence type="ECO:0000313" key="3">
    <source>
        <dbReference type="Proteomes" id="UP000186698"/>
    </source>
</evidence>
<feature type="compositionally biased region" description="Polar residues" evidence="1">
    <location>
        <begin position="175"/>
        <end position="186"/>
    </location>
</feature>
<dbReference type="PaxDb" id="8355-A0A1L8F5J1"/>
<dbReference type="GeneID" id="108698099"/>
<keyword evidence="2" id="KW-0732">Signal</keyword>
<dbReference type="GO" id="GO:0004866">
    <property type="term" value="F:endopeptidase inhibitor activity"/>
    <property type="evidence" value="ECO:0007669"/>
    <property type="project" value="InterPro"/>
</dbReference>
<dbReference type="Proteomes" id="UP000186698">
    <property type="component" value="Chromosome 8L"/>
</dbReference>
<dbReference type="Bgee" id="108698099">
    <property type="expression patterns" value="Expressed in brain and 16 other cell types or tissues"/>
</dbReference>
<keyword evidence="3" id="KW-1185">Reference proteome</keyword>
<evidence type="ECO:0000256" key="2">
    <source>
        <dbReference type="SAM" id="SignalP"/>
    </source>
</evidence>
<feature type="region of interest" description="Disordered" evidence="1">
    <location>
        <begin position="172"/>
        <end position="210"/>
    </location>
</feature>
<proteinExistence type="predicted"/>
<gene>
    <name evidence="4" type="primary">LOC108698099</name>
</gene>